<evidence type="ECO:0000313" key="2">
    <source>
        <dbReference type="EMBL" id="KAK0414356.1"/>
    </source>
</evidence>
<dbReference type="EMBL" id="JAUCMV010000003">
    <property type="protein sequence ID" value="KAK0414356.1"/>
    <property type="molecule type" value="Genomic_DNA"/>
</dbReference>
<dbReference type="Proteomes" id="UP001175271">
    <property type="component" value="Unassembled WGS sequence"/>
</dbReference>
<keyword evidence="3" id="KW-1185">Reference proteome</keyword>
<keyword evidence="1" id="KW-1133">Transmembrane helix</keyword>
<keyword evidence="1" id="KW-0472">Membrane</keyword>
<sequence>MLKVHSVPHKSTLITGGKRAVHRVINTTHFPSSETLMKSLILLLIAFAALLAVVDAQWGFYGHPHYYGPPHPPYHPPYWHPPHFHYDPYHGPHWHGWHKK</sequence>
<comment type="caution">
    <text evidence="2">The sequence shown here is derived from an EMBL/GenBank/DDBJ whole genome shotgun (WGS) entry which is preliminary data.</text>
</comment>
<accession>A0AA39HZW0</accession>
<evidence type="ECO:0000256" key="1">
    <source>
        <dbReference type="SAM" id="Phobius"/>
    </source>
</evidence>
<evidence type="ECO:0000313" key="3">
    <source>
        <dbReference type="Proteomes" id="UP001175271"/>
    </source>
</evidence>
<protein>
    <submittedName>
        <fullName evidence="2">Uncharacterized protein</fullName>
    </submittedName>
</protein>
<keyword evidence="1" id="KW-0812">Transmembrane</keyword>
<name>A0AA39HZW0_9BILA</name>
<gene>
    <name evidence="2" type="ORF">QR680_007280</name>
</gene>
<organism evidence="2 3">
    <name type="scientific">Steinernema hermaphroditum</name>
    <dbReference type="NCBI Taxonomy" id="289476"/>
    <lineage>
        <taxon>Eukaryota</taxon>
        <taxon>Metazoa</taxon>
        <taxon>Ecdysozoa</taxon>
        <taxon>Nematoda</taxon>
        <taxon>Chromadorea</taxon>
        <taxon>Rhabditida</taxon>
        <taxon>Tylenchina</taxon>
        <taxon>Panagrolaimomorpha</taxon>
        <taxon>Strongyloidoidea</taxon>
        <taxon>Steinernematidae</taxon>
        <taxon>Steinernema</taxon>
    </lineage>
</organism>
<dbReference type="AlphaFoldDB" id="A0AA39HZW0"/>
<reference evidence="2" key="1">
    <citation type="submission" date="2023-06" db="EMBL/GenBank/DDBJ databases">
        <title>Genomic analysis of the entomopathogenic nematode Steinernema hermaphroditum.</title>
        <authorList>
            <person name="Schwarz E.M."/>
            <person name="Heppert J.K."/>
            <person name="Baniya A."/>
            <person name="Schwartz H.T."/>
            <person name="Tan C.-H."/>
            <person name="Antoshechkin I."/>
            <person name="Sternberg P.W."/>
            <person name="Goodrich-Blair H."/>
            <person name="Dillman A.R."/>
        </authorList>
    </citation>
    <scope>NUCLEOTIDE SEQUENCE</scope>
    <source>
        <strain evidence="2">PS9179</strain>
        <tissue evidence="2">Whole animal</tissue>
    </source>
</reference>
<proteinExistence type="predicted"/>
<feature type="transmembrane region" description="Helical" evidence="1">
    <location>
        <begin position="40"/>
        <end position="60"/>
    </location>
</feature>